<dbReference type="OrthoDB" id="1721603at2759"/>
<dbReference type="Proteomes" id="UP000447434">
    <property type="component" value="Chromosome 11"/>
</dbReference>
<name>A0A6A4PST6_LUPAL</name>
<dbReference type="GO" id="GO:0005985">
    <property type="term" value="P:sucrose metabolic process"/>
    <property type="evidence" value="ECO:0007669"/>
    <property type="project" value="InterPro"/>
</dbReference>
<keyword evidence="10" id="KW-1185">Reference proteome</keyword>
<gene>
    <name evidence="9" type="ORF">Lalb_Chr11g0070351</name>
</gene>
<dbReference type="Pfam" id="PF24861">
    <property type="entry name" value="SUS_N"/>
    <property type="match status" value="1"/>
</dbReference>
<evidence type="ECO:0000256" key="4">
    <source>
        <dbReference type="ARBA" id="ARBA00022676"/>
    </source>
</evidence>
<dbReference type="Pfam" id="PF24862">
    <property type="entry name" value="SUS_EPBD"/>
    <property type="match status" value="1"/>
</dbReference>
<evidence type="ECO:0000256" key="1">
    <source>
        <dbReference type="ARBA" id="ARBA00002595"/>
    </source>
</evidence>
<evidence type="ECO:0000256" key="5">
    <source>
        <dbReference type="ARBA" id="ARBA00022679"/>
    </source>
</evidence>
<evidence type="ECO:0000259" key="8">
    <source>
        <dbReference type="Pfam" id="PF24862"/>
    </source>
</evidence>
<dbReference type="Gene3D" id="1.20.120.1230">
    <property type="match status" value="1"/>
</dbReference>
<dbReference type="EC" id="2.4.1.13" evidence="3"/>
<comment type="similarity">
    <text evidence="2">Belongs to the glycosyltransferase 1 family. Plant sucrose synthase subfamily.</text>
</comment>
<dbReference type="AlphaFoldDB" id="A0A6A4PST6"/>
<evidence type="ECO:0000256" key="3">
    <source>
        <dbReference type="ARBA" id="ARBA00012540"/>
    </source>
</evidence>
<dbReference type="Gene3D" id="3.10.450.330">
    <property type="match status" value="1"/>
</dbReference>
<proteinExistence type="inferred from homology"/>
<organism evidence="9 10">
    <name type="scientific">Lupinus albus</name>
    <name type="common">White lupine</name>
    <name type="synonym">Lupinus termis</name>
    <dbReference type="NCBI Taxonomy" id="3870"/>
    <lineage>
        <taxon>Eukaryota</taxon>
        <taxon>Viridiplantae</taxon>
        <taxon>Streptophyta</taxon>
        <taxon>Embryophyta</taxon>
        <taxon>Tracheophyta</taxon>
        <taxon>Spermatophyta</taxon>
        <taxon>Magnoliopsida</taxon>
        <taxon>eudicotyledons</taxon>
        <taxon>Gunneridae</taxon>
        <taxon>Pentapetalae</taxon>
        <taxon>rosids</taxon>
        <taxon>fabids</taxon>
        <taxon>Fabales</taxon>
        <taxon>Fabaceae</taxon>
        <taxon>Papilionoideae</taxon>
        <taxon>50 kb inversion clade</taxon>
        <taxon>genistoids sensu lato</taxon>
        <taxon>core genistoids</taxon>
        <taxon>Genisteae</taxon>
        <taxon>Lupinus</taxon>
    </lineage>
</organism>
<dbReference type="FunFam" id="3.10.450.330:FF:000001">
    <property type="entry name" value="Sucrose synthase"/>
    <property type="match status" value="1"/>
</dbReference>
<evidence type="ECO:0000313" key="9">
    <source>
        <dbReference type="EMBL" id="KAE9604336.1"/>
    </source>
</evidence>
<keyword evidence="4" id="KW-0328">Glycosyltransferase</keyword>
<evidence type="ECO:0000256" key="2">
    <source>
        <dbReference type="ARBA" id="ARBA00005894"/>
    </source>
</evidence>
<comment type="caution">
    <text evidence="9">The sequence shown here is derived from an EMBL/GenBank/DDBJ whole genome shotgun (WGS) entry which is preliminary data.</text>
</comment>
<dbReference type="GO" id="GO:0016157">
    <property type="term" value="F:sucrose synthase activity"/>
    <property type="evidence" value="ECO:0007669"/>
    <property type="project" value="UniProtKB-EC"/>
</dbReference>
<accession>A0A6A4PST6</accession>
<reference evidence="10" key="1">
    <citation type="journal article" date="2020" name="Nat. Commun.">
        <title>Genome sequence of the cluster root forming white lupin.</title>
        <authorList>
            <person name="Hufnagel B."/>
            <person name="Marques A."/>
            <person name="Soriano A."/>
            <person name="Marques L."/>
            <person name="Divol F."/>
            <person name="Doumas P."/>
            <person name="Sallet E."/>
            <person name="Mancinotti D."/>
            <person name="Carrere S."/>
            <person name="Marande W."/>
            <person name="Arribat S."/>
            <person name="Keller J."/>
            <person name="Huneau C."/>
            <person name="Blein T."/>
            <person name="Aime D."/>
            <person name="Laguerre M."/>
            <person name="Taylor J."/>
            <person name="Schubert V."/>
            <person name="Nelson M."/>
            <person name="Geu-Flores F."/>
            <person name="Crespi M."/>
            <person name="Gallardo-Guerrero K."/>
            <person name="Delaux P.-M."/>
            <person name="Salse J."/>
            <person name="Berges H."/>
            <person name="Guyot R."/>
            <person name="Gouzy J."/>
            <person name="Peret B."/>
        </authorList>
    </citation>
    <scope>NUCLEOTIDE SEQUENCE [LARGE SCALE GENOMIC DNA]</scope>
    <source>
        <strain evidence="10">cv. Amiga</strain>
    </source>
</reference>
<evidence type="ECO:0000259" key="7">
    <source>
        <dbReference type="Pfam" id="PF24861"/>
    </source>
</evidence>
<comment type="catalytic activity">
    <reaction evidence="6">
        <text>an NDP-alpha-D-glucose + D-fructose = a ribonucleoside 5'-diphosphate + sucrose + H(+)</text>
        <dbReference type="Rhea" id="RHEA:16241"/>
        <dbReference type="ChEBI" id="CHEBI:15378"/>
        <dbReference type="ChEBI" id="CHEBI:17992"/>
        <dbReference type="ChEBI" id="CHEBI:37721"/>
        <dbReference type="ChEBI" id="CHEBI:57930"/>
        <dbReference type="ChEBI" id="CHEBI:76533"/>
        <dbReference type="EC" id="2.4.1.13"/>
    </reaction>
</comment>
<comment type="function">
    <text evidence="1">Sucrose-cleaving enzyme that provides UDP-glucose and fructose for various metabolic pathways.</text>
</comment>
<protein>
    <recommendedName>
        <fullName evidence="3">sucrose synthase</fullName>
        <ecNumber evidence="3">2.4.1.13</ecNumber>
    </recommendedName>
</protein>
<sequence length="199" mass="22772">MATNHLTSSHSFKERLDETITSHRNEILALCSRIEAKGKGILHNHQVIAEFEEIPKENTQKLIDGVFGEVLRSTQEVVVLPPFIALAVRPRPGVWEYLRLDVHAIVVDEICATEYLKFKEELVDGSSNGKFMLELDFEPFNASFPRPTLNKSIGNGVEFLNRHLSAKLFHDRESMKALFEFLRLHSYKGKVFFLHILSP</sequence>
<dbReference type="InterPro" id="IPR012820">
    <property type="entry name" value="Sucrose_synthase_pln/cyn"/>
</dbReference>
<feature type="domain" description="Sucrose synthase N-terminal" evidence="7">
    <location>
        <begin position="9"/>
        <end position="120"/>
    </location>
</feature>
<evidence type="ECO:0000256" key="6">
    <source>
        <dbReference type="ARBA" id="ARBA00049030"/>
    </source>
</evidence>
<dbReference type="PANTHER" id="PTHR45839">
    <property type="match status" value="1"/>
</dbReference>
<keyword evidence="5" id="KW-0808">Transferase</keyword>
<evidence type="ECO:0000313" key="10">
    <source>
        <dbReference type="Proteomes" id="UP000447434"/>
    </source>
</evidence>
<dbReference type="InterPro" id="IPR056736">
    <property type="entry name" value="SUS_EPBD"/>
</dbReference>
<dbReference type="InterPro" id="IPR056735">
    <property type="entry name" value="SUS_N"/>
</dbReference>
<dbReference type="PANTHER" id="PTHR45839:SF7">
    <property type="entry name" value="SUCROSE SYNTHASE 1"/>
    <property type="match status" value="1"/>
</dbReference>
<feature type="domain" description="Sucrose synthase EPBD" evidence="8">
    <location>
        <begin position="155"/>
        <end position="194"/>
    </location>
</feature>
<dbReference type="EMBL" id="WOCE01000011">
    <property type="protein sequence ID" value="KAE9604336.1"/>
    <property type="molecule type" value="Genomic_DNA"/>
</dbReference>